<dbReference type="RefSeq" id="WP_136736461.1">
    <property type="nucleotide sequence ID" value="NZ_SWDB01000030.1"/>
</dbReference>
<dbReference type="AlphaFoldDB" id="A0A4U1B3Q9"/>
<reference evidence="1 2" key="1">
    <citation type="submission" date="2019-04" db="EMBL/GenBank/DDBJ databases">
        <title>Thalassotalea guangxiensis sp. nov., isolated from sediment of the coastal wetland.</title>
        <authorList>
            <person name="Zheng S."/>
            <person name="Zhang D."/>
        </authorList>
    </citation>
    <scope>NUCLEOTIDE SEQUENCE [LARGE SCALE GENOMIC DNA]</scope>
    <source>
        <strain evidence="1 2">ZS-4</strain>
    </source>
</reference>
<organism evidence="1 2">
    <name type="scientific">Thalassotalea mangrovi</name>
    <dbReference type="NCBI Taxonomy" id="2572245"/>
    <lineage>
        <taxon>Bacteria</taxon>
        <taxon>Pseudomonadati</taxon>
        <taxon>Pseudomonadota</taxon>
        <taxon>Gammaproteobacteria</taxon>
        <taxon>Alteromonadales</taxon>
        <taxon>Colwelliaceae</taxon>
        <taxon>Thalassotalea</taxon>
    </lineage>
</organism>
<protein>
    <submittedName>
        <fullName evidence="1">DUF2491 family protein</fullName>
    </submittedName>
</protein>
<dbReference type="InterPro" id="IPR019621">
    <property type="entry name" value="DUF2491"/>
</dbReference>
<sequence>MFNWFKKKTTTTADSAPEVLGLRLGGAFDLDPVKMTFIEPELIIDGAAKTQFIEAVGVVKLDQQSTVLRYYTDDEGYVQVLLRGGMQDEHIEDVKLMYFFDTKGIASDKDWESALKHDISQANLYLQGHTFKRVWEDSGDMSPPVAMTEKTYHKDGSITETDQFAMLYERDFGEHKFEYAMLIGEEKIINNQHDRCLVTVTGFDLQPSDIYII</sequence>
<dbReference type="EMBL" id="SWDB01000030">
    <property type="protein sequence ID" value="TKB44210.1"/>
    <property type="molecule type" value="Genomic_DNA"/>
</dbReference>
<keyword evidence="2" id="KW-1185">Reference proteome</keyword>
<dbReference type="Pfam" id="PF10679">
    <property type="entry name" value="DUF2491"/>
    <property type="match status" value="1"/>
</dbReference>
<comment type="caution">
    <text evidence="1">The sequence shown here is derived from an EMBL/GenBank/DDBJ whole genome shotgun (WGS) entry which is preliminary data.</text>
</comment>
<name>A0A4U1B3Q9_9GAMM</name>
<evidence type="ECO:0000313" key="2">
    <source>
        <dbReference type="Proteomes" id="UP000307999"/>
    </source>
</evidence>
<evidence type="ECO:0000313" key="1">
    <source>
        <dbReference type="EMBL" id="TKB44210.1"/>
    </source>
</evidence>
<proteinExistence type="predicted"/>
<dbReference type="Proteomes" id="UP000307999">
    <property type="component" value="Unassembled WGS sequence"/>
</dbReference>
<dbReference type="OrthoDB" id="6148994at2"/>
<accession>A0A4U1B3Q9</accession>
<gene>
    <name evidence="1" type="ORF">E8M12_12380</name>
</gene>